<feature type="transmembrane region" description="Helical" evidence="14">
    <location>
        <begin position="570"/>
        <end position="596"/>
    </location>
</feature>
<dbReference type="FunFam" id="3.40.50.2300:FF:000196">
    <property type="entry name" value="Glutamate metabotropic receptor 7"/>
    <property type="match status" value="1"/>
</dbReference>
<feature type="transmembrane region" description="Helical" evidence="14">
    <location>
        <begin position="734"/>
        <end position="755"/>
    </location>
</feature>
<dbReference type="GO" id="GO:0005886">
    <property type="term" value="C:plasma membrane"/>
    <property type="evidence" value="ECO:0007669"/>
    <property type="project" value="UniProtKB-SubCell"/>
</dbReference>
<evidence type="ECO:0000256" key="4">
    <source>
        <dbReference type="ARBA" id="ARBA00022692"/>
    </source>
</evidence>
<dbReference type="InterPro" id="IPR050726">
    <property type="entry name" value="mGluR"/>
</dbReference>
<feature type="transmembrane region" description="Helical" evidence="14">
    <location>
        <begin position="608"/>
        <end position="630"/>
    </location>
</feature>
<evidence type="ECO:0000256" key="1">
    <source>
        <dbReference type="ARBA" id="ARBA00004651"/>
    </source>
</evidence>
<dbReference type="Pfam" id="PF00003">
    <property type="entry name" value="7tm_3"/>
    <property type="match status" value="1"/>
</dbReference>
<proteinExistence type="inferred from homology"/>
<dbReference type="InterPro" id="IPR000144">
    <property type="entry name" value="GPCR_3_mGluR8"/>
</dbReference>
<feature type="transmembrane region" description="Helical" evidence="14">
    <location>
        <begin position="809"/>
        <end position="831"/>
    </location>
</feature>
<evidence type="ECO:0000256" key="13">
    <source>
        <dbReference type="SAM" id="MobiDB-lite"/>
    </source>
</evidence>
<evidence type="ECO:0000256" key="3">
    <source>
        <dbReference type="ARBA" id="ARBA00022475"/>
    </source>
</evidence>
<evidence type="ECO:0000313" key="16">
    <source>
        <dbReference type="EMBL" id="NXD22259.1"/>
    </source>
</evidence>
<dbReference type="OrthoDB" id="425344at2759"/>
<dbReference type="InterPro" id="IPR011500">
    <property type="entry name" value="GPCR_3_9-Cys_dom"/>
</dbReference>
<feature type="compositionally biased region" description="Basic and acidic residues" evidence="13">
    <location>
        <begin position="860"/>
        <end position="872"/>
    </location>
</feature>
<keyword evidence="5" id="KW-0732">Signal</keyword>
<dbReference type="InterPro" id="IPR038550">
    <property type="entry name" value="GPCR_3_9-Cys_sf"/>
</dbReference>
<dbReference type="CDD" id="cd15454">
    <property type="entry name" value="7tmC_mGluR8"/>
    <property type="match status" value="1"/>
</dbReference>
<keyword evidence="12" id="KW-0807">Transducer</keyword>
<dbReference type="SUPFAM" id="SSF53822">
    <property type="entry name" value="Periplasmic binding protein-like I"/>
    <property type="match status" value="1"/>
</dbReference>
<dbReference type="PRINTS" id="PR00593">
    <property type="entry name" value="MTABOTROPICR"/>
</dbReference>
<evidence type="ECO:0000256" key="2">
    <source>
        <dbReference type="ARBA" id="ARBA00007242"/>
    </source>
</evidence>
<evidence type="ECO:0000256" key="10">
    <source>
        <dbReference type="ARBA" id="ARBA00023170"/>
    </source>
</evidence>
<reference evidence="16" key="1">
    <citation type="submission" date="2019-09" db="EMBL/GenBank/DDBJ databases">
        <title>Bird 10,000 Genomes (B10K) Project - Family phase.</title>
        <authorList>
            <person name="Zhang G."/>
        </authorList>
    </citation>
    <scope>NUCLEOTIDE SEQUENCE</scope>
    <source>
        <strain evidence="16">B10K-IZCAS-20218</strain>
        <tissue evidence="16">Blood</tissue>
    </source>
</reference>
<evidence type="ECO:0000256" key="9">
    <source>
        <dbReference type="ARBA" id="ARBA00023157"/>
    </source>
</evidence>
<dbReference type="PRINTS" id="PR00248">
    <property type="entry name" value="GPCRMGR"/>
</dbReference>
<name>A0A851U0Y1_9PASS</name>
<dbReference type="InterPro" id="IPR000162">
    <property type="entry name" value="GPCR_3_mtglu_rcpt"/>
</dbReference>
<dbReference type="EMBL" id="WBNG01000102">
    <property type="protein sequence ID" value="NXD22259.1"/>
    <property type="molecule type" value="Genomic_DNA"/>
</dbReference>
<evidence type="ECO:0000256" key="11">
    <source>
        <dbReference type="ARBA" id="ARBA00023180"/>
    </source>
</evidence>
<feature type="region of interest" description="Disordered" evidence="13">
    <location>
        <begin position="856"/>
        <end position="883"/>
    </location>
</feature>
<keyword evidence="17" id="KW-1185">Reference proteome</keyword>
<feature type="transmembrane region" description="Helical" evidence="14">
    <location>
        <begin position="676"/>
        <end position="703"/>
    </location>
</feature>
<keyword evidence="11" id="KW-0325">Glycoprotein</keyword>
<keyword evidence="10" id="KW-0675">Receptor</keyword>
<dbReference type="InterPro" id="IPR017979">
    <property type="entry name" value="GPCR_3_CS"/>
</dbReference>
<keyword evidence="4 14" id="KW-0812">Transmembrane</keyword>
<dbReference type="InterPro" id="IPR028082">
    <property type="entry name" value="Peripla_BP_I"/>
</dbReference>
<keyword evidence="7" id="KW-0297">G-protein coupled receptor</keyword>
<dbReference type="CDD" id="cd06376">
    <property type="entry name" value="PBP1_mGluR_groupIII"/>
    <property type="match status" value="1"/>
</dbReference>
<organism evidence="16 17">
    <name type="scientific">Elachura formosa</name>
    <name type="common">spotted wren-babbler</name>
    <dbReference type="NCBI Taxonomy" id="1463973"/>
    <lineage>
        <taxon>Eukaryota</taxon>
        <taxon>Metazoa</taxon>
        <taxon>Chordata</taxon>
        <taxon>Craniata</taxon>
        <taxon>Vertebrata</taxon>
        <taxon>Euteleostomi</taxon>
        <taxon>Archelosauria</taxon>
        <taxon>Archosauria</taxon>
        <taxon>Dinosauria</taxon>
        <taxon>Saurischia</taxon>
        <taxon>Theropoda</taxon>
        <taxon>Coelurosauria</taxon>
        <taxon>Aves</taxon>
        <taxon>Neognathae</taxon>
        <taxon>Neoaves</taxon>
        <taxon>Telluraves</taxon>
        <taxon>Australaves</taxon>
        <taxon>Passeriformes</taxon>
        <taxon>Elachuridae</taxon>
        <taxon>Elachura</taxon>
    </lineage>
</organism>
<dbReference type="InterPro" id="IPR017978">
    <property type="entry name" value="GPCR_3_C"/>
</dbReference>
<feature type="non-terminal residue" evidence="16">
    <location>
        <position position="883"/>
    </location>
</feature>
<evidence type="ECO:0000256" key="12">
    <source>
        <dbReference type="ARBA" id="ARBA00023224"/>
    </source>
</evidence>
<keyword evidence="9" id="KW-1015">Disulfide bond</keyword>
<evidence type="ECO:0000256" key="6">
    <source>
        <dbReference type="ARBA" id="ARBA00022989"/>
    </source>
</evidence>
<keyword evidence="3" id="KW-1003">Cell membrane</keyword>
<dbReference type="Pfam" id="PF07562">
    <property type="entry name" value="NCD3G"/>
    <property type="match status" value="1"/>
</dbReference>
<dbReference type="PROSITE" id="PS00979">
    <property type="entry name" value="G_PROTEIN_RECEP_F3_1"/>
    <property type="match status" value="1"/>
</dbReference>
<dbReference type="GO" id="GO:0004930">
    <property type="term" value="F:G protein-coupled receptor activity"/>
    <property type="evidence" value="ECO:0007669"/>
    <property type="project" value="UniProtKB-KW"/>
</dbReference>
<evidence type="ECO:0000313" key="17">
    <source>
        <dbReference type="Proteomes" id="UP000623542"/>
    </source>
</evidence>
<protein>
    <submittedName>
        <fullName evidence="16">GRM8 protein</fullName>
    </submittedName>
</protein>
<feature type="non-terminal residue" evidence="16">
    <location>
        <position position="1"/>
    </location>
</feature>
<dbReference type="PANTHER" id="PTHR24060">
    <property type="entry name" value="METABOTROPIC GLUTAMATE RECEPTOR"/>
    <property type="match status" value="1"/>
</dbReference>
<dbReference type="Gene3D" id="3.40.50.2300">
    <property type="match status" value="2"/>
</dbReference>
<dbReference type="FunFam" id="2.10.50.30:FF:000001">
    <property type="entry name" value="metabotropic glutamate receptor 1"/>
    <property type="match status" value="1"/>
</dbReference>
<dbReference type="PROSITE" id="PS00980">
    <property type="entry name" value="G_PROTEIN_RECEP_F3_2"/>
    <property type="match status" value="1"/>
</dbReference>
<dbReference type="InterPro" id="IPR000337">
    <property type="entry name" value="GPCR_3"/>
</dbReference>
<comment type="subcellular location">
    <subcellularLocation>
        <location evidence="1">Cell membrane</location>
        <topology evidence="1">Multi-pass membrane protein</topology>
    </subcellularLocation>
</comment>
<evidence type="ECO:0000256" key="14">
    <source>
        <dbReference type="SAM" id="Phobius"/>
    </source>
</evidence>
<feature type="transmembrane region" description="Helical" evidence="14">
    <location>
        <begin position="767"/>
        <end position="789"/>
    </location>
</feature>
<feature type="transmembrane region" description="Helical" evidence="14">
    <location>
        <begin position="636"/>
        <end position="655"/>
    </location>
</feature>
<keyword evidence="8 14" id="KW-0472">Membrane</keyword>
<accession>A0A851U0Y1</accession>
<gene>
    <name evidence="16" type="primary">Grm8</name>
    <name evidence="16" type="ORF">ELAFOR_R13471</name>
</gene>
<comment type="caution">
    <text evidence="16">The sequence shown here is derived from an EMBL/GenBank/DDBJ whole genome shotgun (WGS) entry which is preliminary data.</text>
</comment>
<dbReference type="Pfam" id="PF01094">
    <property type="entry name" value="ANF_receptor"/>
    <property type="match status" value="1"/>
</dbReference>
<comment type="similarity">
    <text evidence="2">Belongs to the G-protein coupled receptor 3 family.</text>
</comment>
<keyword evidence="6 14" id="KW-1133">Transmembrane helix</keyword>
<evidence type="ECO:0000256" key="5">
    <source>
        <dbReference type="ARBA" id="ARBA00022729"/>
    </source>
</evidence>
<dbReference type="PROSITE" id="PS50259">
    <property type="entry name" value="G_PROTEIN_RECEP_F3_4"/>
    <property type="match status" value="1"/>
</dbReference>
<evidence type="ECO:0000259" key="15">
    <source>
        <dbReference type="PROSITE" id="PS50259"/>
    </source>
</evidence>
<dbReference type="AlphaFoldDB" id="A0A851U0Y1"/>
<evidence type="ECO:0000256" key="7">
    <source>
        <dbReference type="ARBA" id="ARBA00023040"/>
    </source>
</evidence>
<feature type="domain" description="G-protein coupled receptors family 3 profile" evidence="15">
    <location>
        <begin position="570"/>
        <end position="844"/>
    </location>
</feature>
<dbReference type="FunFam" id="3.40.50.2300:FF:000009">
    <property type="entry name" value="Glutamate receptor, metabotropic 4"/>
    <property type="match status" value="1"/>
</dbReference>
<dbReference type="PROSITE" id="PS00981">
    <property type="entry name" value="G_PROTEIN_RECEP_F3_3"/>
    <property type="match status" value="1"/>
</dbReference>
<dbReference type="InterPro" id="IPR001828">
    <property type="entry name" value="ANF_lig-bd_rcpt"/>
</dbReference>
<dbReference type="PRINTS" id="PR01058">
    <property type="entry name" value="MTABOTROPC8R"/>
</dbReference>
<dbReference type="Gene3D" id="2.10.50.30">
    <property type="entry name" value="GPCR, family 3, nine cysteines domain"/>
    <property type="match status" value="1"/>
</dbReference>
<evidence type="ECO:0000256" key="8">
    <source>
        <dbReference type="ARBA" id="ARBA00023136"/>
    </source>
</evidence>
<sequence>MVYEGKRLVSCHCFFLLTAKFYWILTLMQRTHGQEYAHSIRLDGDIILGGLFPVHAKGDRGVPCGELKKEKGIHRLEAMLYAVDQINKDPDLLANITLGVRILDTCSRDTYALEQSLTFVQALIEKDGSDVKCANGDPPIFTKPDKISGVIGAAASSVSIMVANILRLFKIPQISYASTAPELSDNTRYDYFSRVVPPDSYQAQAMVDIVTALGWNYVSTLASEGNYGESGVEAFTQISREIGGVCIAQSLKIPREPRPGEFEKIIKRLLETPNARAVIMFANEDDIRRVLEAAKKANQSGHFLWIGSDSWGSKISPVQQQEEIAEGAVTILPKRTSIDGFDRYFRSRTLANNRRNVWFAEFWEENFGCKLGSHGKRNSNIKKCTGLERIARDSAYEQEGKVQFVIDAVYSMAYALHNMHKDLCPGYIGLCPRMSTTDGKELLSYIRAVNFNDAPGRYDIFQYQITNKSTEYKVIGQWSNQLHLNVEDMQWANREHSHPASVCSLPCKAGERKKTVKGVPCCWHCERCEGYHYQVDEFNCELCPINKRPNANRTDCQLIPIIKLEWHSPWAIVPVFIAILGIIATTFVIVTFVRYNDTPIVRASGRELSYVLLTGIFLCYSITFLMIAAPDTVVCSFRRIFLGLGMCFSYAALLTKTNRIHRIFEQGKKSVTAPKFISPASQLVITFSLISLQLIGVFIWFAIDPPHTIVDYGEQRTLEPENARGVLKCDISDLSLICSLGYSILLMVTCTVYAIKTRGVPETFNEAKPIGFTMYTTCIIWLAFIPIFFGTAQSAEKMYIQTTTLTISMSLSASVSLGMLYMPKVYIIIFHPEQNVQKRKRSFKAVVTAATMQSKLTQKGNDRPNGEVKTELCESLETNSKSS</sequence>
<dbReference type="Proteomes" id="UP000623542">
    <property type="component" value="Unassembled WGS sequence"/>
</dbReference>